<comment type="catalytic activity">
    <reaction evidence="10">
        <text>[protein]-C-terminal L-amino acid-glycyl-phosphatidylethanolamide + H2O = [protein]-C-terminal L-amino acid-glycine + a 1,2-diacyl-sn-glycero-3-phosphoethanolamine</text>
        <dbReference type="Rhea" id="RHEA:67548"/>
        <dbReference type="Rhea" id="RHEA-COMP:17323"/>
        <dbReference type="Rhea" id="RHEA-COMP:17324"/>
        <dbReference type="ChEBI" id="CHEBI:15377"/>
        <dbReference type="ChEBI" id="CHEBI:64612"/>
        <dbReference type="ChEBI" id="CHEBI:172940"/>
        <dbReference type="ChEBI" id="CHEBI:172941"/>
    </reaction>
    <physiologicalReaction direction="left-to-right" evidence="10">
        <dbReference type="Rhea" id="RHEA:67549"/>
    </physiologicalReaction>
</comment>
<dbReference type="GO" id="GO:0019786">
    <property type="term" value="F:protein-phosphatidylethanolamide deconjugating activity"/>
    <property type="evidence" value="ECO:0007669"/>
    <property type="project" value="InterPro"/>
</dbReference>
<dbReference type="InterPro" id="IPR038765">
    <property type="entry name" value="Papain-like_cys_pep_sf"/>
</dbReference>
<dbReference type="GO" id="GO:0034727">
    <property type="term" value="P:piecemeal microautophagy of the nucleus"/>
    <property type="evidence" value="ECO:0007669"/>
    <property type="project" value="TreeGrafter"/>
</dbReference>
<dbReference type="GO" id="GO:0015031">
    <property type="term" value="P:protein transport"/>
    <property type="evidence" value="ECO:0007669"/>
    <property type="project" value="UniProtKB-KW"/>
</dbReference>
<dbReference type="EC" id="3.4.22.-" evidence="11"/>
<dbReference type="AlphaFoldDB" id="N6U3T3"/>
<dbReference type="GO" id="GO:0000045">
    <property type="term" value="P:autophagosome assembly"/>
    <property type="evidence" value="ECO:0007669"/>
    <property type="project" value="TreeGrafter"/>
</dbReference>
<keyword evidence="4 11" id="KW-0963">Cytoplasm</keyword>
<feature type="non-terminal residue" evidence="12">
    <location>
        <position position="1"/>
    </location>
</feature>
<dbReference type="GO" id="GO:0000423">
    <property type="term" value="P:mitophagy"/>
    <property type="evidence" value="ECO:0007669"/>
    <property type="project" value="TreeGrafter"/>
</dbReference>
<dbReference type="PANTHER" id="PTHR22624">
    <property type="entry name" value="CYSTEINE PROTEASE ATG4"/>
    <property type="match status" value="1"/>
</dbReference>
<dbReference type="InterPro" id="IPR046792">
    <property type="entry name" value="Peptidase_C54_cat"/>
</dbReference>
<reference evidence="12" key="1">
    <citation type="journal article" date="2013" name="Genome Biol.">
        <title>Draft genome of the mountain pine beetle, Dendroctonus ponderosae Hopkins, a major forest pest.</title>
        <authorList>
            <person name="Keeling C.I."/>
            <person name="Yuen M.M."/>
            <person name="Liao N.Y."/>
            <person name="Docking T.R."/>
            <person name="Chan S.K."/>
            <person name="Taylor G.A."/>
            <person name="Palmquist D.L."/>
            <person name="Jackman S.D."/>
            <person name="Nguyen A."/>
            <person name="Li M."/>
            <person name="Henderson H."/>
            <person name="Janes J.K."/>
            <person name="Zhao Y."/>
            <person name="Pandoh P."/>
            <person name="Moore R."/>
            <person name="Sperling F.A."/>
            <person name="Huber D.P."/>
            <person name="Birol I."/>
            <person name="Jones S.J."/>
            <person name="Bohlmann J."/>
        </authorList>
    </citation>
    <scope>NUCLEOTIDE SEQUENCE</scope>
</reference>
<dbReference type="PANTHER" id="PTHR22624:SF49">
    <property type="entry name" value="CYSTEINE PROTEASE"/>
    <property type="match status" value="1"/>
</dbReference>
<dbReference type="GO" id="GO:0035973">
    <property type="term" value="P:aggrephagy"/>
    <property type="evidence" value="ECO:0007669"/>
    <property type="project" value="TreeGrafter"/>
</dbReference>
<keyword evidence="8 11" id="KW-0653">Protein transport</keyword>
<dbReference type="OMA" id="TGFGCMI"/>
<keyword evidence="3" id="KW-0813">Transport</keyword>
<comment type="function">
    <text evidence="11">Cysteine protease that plays a key role in autophagy by mediating both proteolytic activation and delipidation of ATG8 family proteins.</text>
</comment>
<dbReference type="SUPFAM" id="SSF54001">
    <property type="entry name" value="Cysteine proteinases"/>
    <property type="match status" value="1"/>
</dbReference>
<dbReference type="OrthoDB" id="2960936at2759"/>
<evidence type="ECO:0000256" key="1">
    <source>
        <dbReference type="ARBA" id="ARBA00004496"/>
    </source>
</evidence>
<dbReference type="GO" id="GO:0004197">
    <property type="term" value="F:cysteine-type endopeptidase activity"/>
    <property type="evidence" value="ECO:0007669"/>
    <property type="project" value="TreeGrafter"/>
</dbReference>
<protein>
    <recommendedName>
        <fullName evidence="11">Cysteine protease</fullName>
        <ecNumber evidence="11">3.4.22.-</ecNumber>
    </recommendedName>
</protein>
<proteinExistence type="inferred from homology"/>
<comment type="subcellular location">
    <subcellularLocation>
        <location evidence="1 11">Cytoplasm</location>
    </subcellularLocation>
</comment>
<organism evidence="12">
    <name type="scientific">Dendroctonus ponderosae</name>
    <name type="common">Mountain pine beetle</name>
    <dbReference type="NCBI Taxonomy" id="77166"/>
    <lineage>
        <taxon>Eukaryota</taxon>
        <taxon>Metazoa</taxon>
        <taxon>Ecdysozoa</taxon>
        <taxon>Arthropoda</taxon>
        <taxon>Hexapoda</taxon>
        <taxon>Insecta</taxon>
        <taxon>Pterygota</taxon>
        <taxon>Neoptera</taxon>
        <taxon>Endopterygota</taxon>
        <taxon>Coleoptera</taxon>
        <taxon>Polyphaga</taxon>
        <taxon>Cucujiformia</taxon>
        <taxon>Curculionidae</taxon>
        <taxon>Scolytinae</taxon>
        <taxon>Dendroctonus</taxon>
    </lineage>
</organism>
<evidence type="ECO:0000256" key="5">
    <source>
        <dbReference type="ARBA" id="ARBA00022670"/>
    </source>
</evidence>
<evidence type="ECO:0000256" key="2">
    <source>
        <dbReference type="ARBA" id="ARBA00010958"/>
    </source>
</evidence>
<dbReference type="GO" id="GO:0016485">
    <property type="term" value="P:protein processing"/>
    <property type="evidence" value="ECO:0007669"/>
    <property type="project" value="TreeGrafter"/>
</dbReference>
<evidence type="ECO:0000256" key="6">
    <source>
        <dbReference type="ARBA" id="ARBA00022801"/>
    </source>
</evidence>
<dbReference type="Pfam" id="PF03416">
    <property type="entry name" value="Peptidase_C54"/>
    <property type="match status" value="1"/>
</dbReference>
<sequence>MCNATRDIMDCMFEAVLDSTQDPDDIPQSTEPVWLLGKKYHAINELNTIRQDIVSKLWFTYRKDFVPIGGSDGKTSDKGWGCMLRCGQMVLGQALMSRDWQWNPTTRDATYLSILKKFEDSRKAPFSIHQIASMGISEGKEVGQWFGPNTVAQVLKKLVKFDEGNDVAIHVALDNVVIISEIRDLCLSKETADVSTPHWKPLLLIVPLRLGLTQMNSIYLGGLKQCFQFKQSLGIIGGKPNSALYFIGYVGNEVIYFDPHTTQKAGSVGNKDTSEEKDVDLSYHCKHASRMSMLGMDPSVAVLTKAVFLFQCFLCRSEADFNDLCQNIKDQLIKTESQPLFEVSFERTEEWLSTVEGKGDLDLAKQLELILRLFQS</sequence>
<evidence type="ECO:0000256" key="10">
    <source>
        <dbReference type="ARBA" id="ARBA00029362"/>
    </source>
</evidence>
<dbReference type="HOGENOM" id="CLU_021259_0_0_1"/>
<evidence type="ECO:0000256" key="7">
    <source>
        <dbReference type="ARBA" id="ARBA00022807"/>
    </source>
</evidence>
<dbReference type="EMBL" id="KB740984">
    <property type="protein sequence ID" value="ENN76250.1"/>
    <property type="molecule type" value="Genomic_DNA"/>
</dbReference>
<keyword evidence="5 11" id="KW-0645">Protease</keyword>
<accession>N6U3T3</accession>
<comment type="similarity">
    <text evidence="2 11">Belongs to the peptidase C54 family.</text>
</comment>
<keyword evidence="9 11" id="KW-0072">Autophagy</keyword>
<dbReference type="GO" id="GO:0005737">
    <property type="term" value="C:cytoplasm"/>
    <property type="evidence" value="ECO:0007669"/>
    <property type="project" value="UniProtKB-SubCell"/>
</dbReference>
<evidence type="ECO:0000256" key="8">
    <source>
        <dbReference type="ARBA" id="ARBA00022927"/>
    </source>
</evidence>
<evidence type="ECO:0000256" key="4">
    <source>
        <dbReference type="ARBA" id="ARBA00022490"/>
    </source>
</evidence>
<keyword evidence="6 11" id="KW-0378">Hydrolase</keyword>
<evidence type="ECO:0000256" key="9">
    <source>
        <dbReference type="ARBA" id="ARBA00023006"/>
    </source>
</evidence>
<evidence type="ECO:0000313" key="12">
    <source>
        <dbReference type="EMBL" id="ENN76250.1"/>
    </source>
</evidence>
<dbReference type="InterPro" id="IPR005078">
    <property type="entry name" value="Peptidase_C54"/>
</dbReference>
<gene>
    <name evidence="12" type="ORF">YQE_07216</name>
</gene>
<name>N6U3T3_DENPD</name>
<evidence type="ECO:0000256" key="3">
    <source>
        <dbReference type="ARBA" id="ARBA00022448"/>
    </source>
</evidence>
<evidence type="ECO:0000256" key="11">
    <source>
        <dbReference type="RuleBase" id="RU363115"/>
    </source>
</evidence>
<keyword evidence="7" id="KW-0788">Thiol protease</keyword>